<keyword evidence="12" id="KW-0969">Cilium</keyword>
<organism evidence="28 29">
    <name type="scientific">Orchesella cincta</name>
    <name type="common">Springtail</name>
    <name type="synonym">Podura cincta</name>
    <dbReference type="NCBI Taxonomy" id="48709"/>
    <lineage>
        <taxon>Eukaryota</taxon>
        <taxon>Metazoa</taxon>
        <taxon>Ecdysozoa</taxon>
        <taxon>Arthropoda</taxon>
        <taxon>Hexapoda</taxon>
        <taxon>Collembola</taxon>
        <taxon>Entomobryomorpha</taxon>
        <taxon>Entomobryoidea</taxon>
        <taxon>Orchesellidae</taxon>
        <taxon>Orchesellinae</taxon>
        <taxon>Orchesella</taxon>
    </lineage>
</organism>
<evidence type="ECO:0000259" key="19">
    <source>
        <dbReference type="Pfam" id="PF08393"/>
    </source>
</evidence>
<evidence type="ECO:0000259" key="22">
    <source>
        <dbReference type="Pfam" id="PF12780"/>
    </source>
</evidence>
<keyword evidence="4" id="KW-0963">Cytoplasm</keyword>
<dbReference type="Gene3D" id="3.20.180.20">
    <property type="entry name" value="Dynein heavy chain, N-terminal domain 2"/>
    <property type="match status" value="1"/>
</dbReference>
<dbReference type="InterPro" id="IPR024317">
    <property type="entry name" value="Dynein_heavy_chain_D4_dom"/>
</dbReference>
<dbReference type="Gene3D" id="3.10.490.20">
    <property type="match status" value="1"/>
</dbReference>
<reference evidence="28 29" key="1">
    <citation type="journal article" date="2016" name="Genome Biol. Evol.">
        <title>Gene Family Evolution Reflects Adaptation to Soil Environmental Stressors in the Genome of the Collembolan Orchesella cincta.</title>
        <authorList>
            <person name="Faddeeva-Vakhrusheva A."/>
            <person name="Derks M.F."/>
            <person name="Anvar S.Y."/>
            <person name="Agamennone V."/>
            <person name="Suring W."/>
            <person name="Smit S."/>
            <person name="van Straalen N.M."/>
            <person name="Roelofs D."/>
        </authorList>
    </citation>
    <scope>NUCLEOTIDE SEQUENCE [LARGE SCALE GENOMIC DNA]</scope>
    <source>
        <tissue evidence="28">Mixed pool</tissue>
    </source>
</reference>
<sequence length="4296" mass="491813">MEDLSDSGDFTRQKPGTAKDEPLLVMTKKPKLKALPPIPRLPKQIEEQFSGLRGLEYPPILQTNSWTRSAPFKQEFSDLSPGENIGNHFSGVRYRMRELIYPPKNKAMHVHIDIKSFKAPPPTLEKKYTAGICSYSIMPVETLLTGDYKITDLQRELDMEMLQAAKKKAKLSNTNSGERQMVATTKKMLKGCPLSPLEDGRKGSLSKRPSSNPCKVPEENRDNLADLPPQRLLELISERTELVEPMWPEEQMMLMKIADEFNRSEDPSEEDMQRYYHYIASIPDDEVAEWPSDMTKRIRRLIPRKSMERRSMKFLLKQLEERFKTLFKWALKKAVVDYILMDPSERVRIRIYNVPRDFPLHVIRGPIPWHGNFLASKDQIRGTLYLTHPVVVAIRKLWDEKYRQLKFINMDEFFDPNVMPLNPTQLAEHVKRLTQKGRSLLVNDWLNDVAQIFVDQKHTWVHLVPRKRSGNFQGLNRFLSSAAALMARQMRDMVVETVEYIQHTFEIYKEGNAYTEEYQERLFGTRPILTVTVYAVNGPPYIKFRPQLQEVVSREPTLGDRMDCINTVTQQLASIVAGSKLIPRVEKILFPGMLDKTTTMLKQTQLTSVSKLIAISLIADLYQKDLHLLAVALHESRMKEIFEKVSIIIRANLPGPELYIKFYDDYLWLLDGTADAQLQAFLDREPNFKHMNAKIDEYEKLKQEVFQFRKLVPLGFVALDCSGFNDHLIAKVDSLINIIVHGEAERNQNLLNTVCDTFEEMASKTSERVETTADLVNLTNYLNKCMSDTFFKMKSSISEAMQRLLFLLDHYVFNEDQLQLHSKSYNWPEHMDKIFNQNSTRLQLKRDQAEEQLILDRQAFETRLAKIITQLDIYKTKDSPFLNVEEMRMNSEALQLIYDEIQLCINESDRLNEEEKLLDQEQTQFSDLTTCMQLIDPYYKLWVTAYEFHQKHKKWMDGPFMGLDADAISEDVENMWKLMYKLSKVFQDQPGPRKVADAVRSKIERFKQFIPLLLCICNPGIRDRHWKQMSQICGVDLKPTPETTMSEMIDTGIAKNAAQLEEIASAASKEYQLEKNLAKMRSEWMDVKFECIPYRETGVNILSALDDIQTMLDDHILKAQTMRGSPFIKPLEKDMKRWEEKLLQMQDIIDAWVLLQSTWMYLEPIFTSPDIIKQMPNEAKKFGAVDKVWRDIMKNTTENPGVIRATEFPNMLKELNKANVLLEEIQKGLNDYLEKKRLFFPRFFFLSNDELLEILSETKDPLRVQPHMKKCFEGIHRLFFTPELTITAMISAESEEVQFVVPIKPLDARGMVEKWLIQVEQQMLTSLKDVINRCVLDYGHTKRREWVLKWPGQVILCADCIFWTAEVSEAIHNGTMANYLKQSNRRIDEVVGLVRGKLDPGNRLTLGALIVIAVHARDTVESLEKVNITSTHDFNWISQLRYYLESGIVRVKMITTDMRYGYEYLGNSPRLVITPLTDRCYRILMSAMKLHLGGAPEGPAGTGKTETSKDLAKAVAKQCVVFNCSDGLDYKAMGKFFKGLAQAGAWACFDEFNRIELEVLSVVAQQILTIQQAVAAKVKTFMFEGTELRLNPTCTVIITMNPGYAGRSELPDNLKVLFRTVAMMVPDYALIGEISLYSMGFVDARSLAGKIVDTYKLCSEQLSSQHHYDYGMRAVKSVLTAAGNLKLKYQNEHEGMLVLKAINDVNLPKFLAQDIPLFQGILSDLFPGVLLLKPDLDTLVGALKEVCERRNLKATDFFVEKTLQIYEMILVRHGLMVVGDAMGGKTCAYQCLAAALTDIRVNKIPGLNEKKVQYKIINPKAITMGQLYGCFDPVSHEWSDGVLATSFREFAVSTTDDRKWVVFDGPVDAVWIENMNTVLDDNKKLCLMSGEIIQMTPVMNMMFEPADLEQASPATVSRCGMIYMEPRELGWRPLKDAYLDRIGKGFNEEQKEMIDELFEWVVPPCLDFIRHECKRFVNSSELHLFQGFYRIYNSLLRGDSGNEDQQPQSSTWLQYCFIFAAIWGLCATLTQDSREKFDAFYRLLLTGNNKDYPKPKGFKLNKNQLFPEKGLVFDYICDKRNNQWVFWIDILDREHLKISPTAKVNELIIPTDETARQIFFLKMYLTNEYPVMFLGPTGTGKSALTLSYLMSLPKDKYIPNVINFSARTSANQTQDIIMSKLDRRKKGYFGPSIGKKCVEIYGAQPPIELLRQWIDHKHWYDKKDTSTINLVDLLLVTAMCPPGGGRTDITGRFVRHLSILSIDAFDDNTMKKIFQAIVDWHFSKEFETEVVRWGRPLVQATMQVYKSAAALFLPTPAKSHYVFNLRDFSRVIRGVLLVPNTHLKDGQKLIRLWFHEVYRVFYDRLVDDNDRQICFNLVGETLTENFKTEPAKLLGHLVPSGQKLEDYHIRKLIFGDYMDPKADIKIYDEVPDMNELNDVMEWYLKDHNSMTKTPMSLVLFQFAIEHISRTSRVLKQDNGHALLIGIGGSGRQSLTKMAAYMAGYDQIQIEISRTYGTHEWREDMKRILKHAGNEGKQTVFLFADNQIKDESFVEDINMILNTGDVPNLFQADEKGEILEKMQGAAREIGKKIDTTPLSLYNFFVERVKANLHIVLAMSPIGDAFRNRIRMFPSLINCCTIDWFTEWPDDALTKVAQKFLATLETQDSYRIACVDMCQQFHSSVQNLSKEFYEKFGRKNYVTPTSYLELILTFKSLLGLKRDEIEAQRQRYLTGLDKLQFAAAQVSVMQDELTALQPKLIETSEATEKGCCADEALANEAAAASQAIKDDCENDLAEAIPALEAALQALDTLKPADITVVKSMKNPPMAIKSVLEAICIMRGVKPEKKMDPNGKQYEDYWGASLKMLGDMKFLEGLKEYDKDNIPGPVMKKIREKFIKNPDFDPTVIKNVSTACEGLCKWVKAMEVYDRVIKIVEPKKQKLLEAESELQAQMDKLNEKRALLQKVTDKLQALNDEYAAMNKKKKDLEDNIELCSQKLDRAEKLIDGLGGERTRWSEGAAMLSDRLINIIGDVLIGAAVVAYLGPFTVDFRSGCVEKWQQLCSSMKVPCSEIFSLISTLGDPIKIRSWHIAGLPVDTFSVDNGIIVTNARRWPLMIDPQAQASKWIRNLEKPNNLSVINLTDPGYLRTVEQSIQQGLPVLLDNVGEDIDPALEPVLLKQTFKQGPILCIKIGESIVEYNRDFRFYIITRLRNPHYLPEIAVKVTLLNFMITLEGLEDQLLGIVVAKEKPELEEQRQQLVQQTADNSKALKEVEDNILNTLSSSKGNVLEDARAIQILDSSKRISNEIIEKQKYAVETEKLISTSRALYRPIARYTSVLFFALTELPNIDPMYQYSLNWFVNLFITSIEHSHHSKDLEKRLKSLGDHFTLSLYNNVCRSLFERDKLLFSFVLCMSIMISQHKVMLDEYKFLLTGGVGLQNELANPAKAWLADKSWDELCRMIDTSPVFSNFLTEFKKKLNHWRKLYEHEEPHLQHLPKPWQNHLTDFQKMMVIRCLRPDKLVPMIVQFVSKNLGDHFITPPPFDLAKSFVDSSRFTPLVFVLSPGADPMLTLLKFADDSGYSGDRFQSISLGQGQGPIAKQMIMKALEEGTWVCLQNCHLAASWMPALEKIFEDMPNMEIHPSFRLWLTSYPSPKFPVTILQNSVKMTNEPPTGLRQNLLQSYLSDPIVDPDYYNSCPANHDSFIKLLYGLCFFHAVVQERRKFGPLGWNIPYGFNDSDLRISILQLQMFLNEATGDVPFEAITYLTGECNYGGRVTDDWDRRTLKTILEDFCNPTMLYQRKYKFSPSGTYTIPSKTDYTEVVDFIKKLPLSQKPEVFGMHDNVDISRELRETRELCDAILLTLQRSSGGGEGFGQKLTDIASDILSKLPKNFDLEEALEKYPTTYNESMNTVLVQEMERFNRLLTKIRSTLIEVQKAIKGLVLMSTDLERLAVSLMNGKLPALWAKVSYPSMKPLGSYVNDFLDRLKFLRKWFDVGKPDVFWMSGFFFTQAFLTGAMQNFARKYTISIDRLGFDFTILPGDTSDGAAPDGVYVYGLFVDGARWDRAGNHLAEMQPKILWDAMPIIWFVPKIKDELFEGKRYKSPLYRTSERRGTLATTGHSTNYVLPIWLNTKEPARHWIKQQVLIDGSRRLPPGATSPRGQFAPSATSSQEPVCSPINFLSLTSPGNISRHPRATCSSGCLPVPFCSHLNYEYLGKTCSNSMDTDKPKVWEQNVLEQNPPTEHVARGAIDPGILTGGGKLSWEEVAWGATGLGGKLHWEQIDLRGEVNPGGSRRLPL</sequence>
<dbReference type="Gene3D" id="1.20.920.30">
    <property type="match status" value="1"/>
</dbReference>
<dbReference type="Gene3D" id="1.10.8.710">
    <property type="match status" value="1"/>
</dbReference>
<dbReference type="Gene3D" id="1.10.8.720">
    <property type="entry name" value="Region D6 of dynein motor"/>
    <property type="match status" value="1"/>
</dbReference>
<dbReference type="InterPro" id="IPR042219">
    <property type="entry name" value="AAA_lid_11_sf"/>
</dbReference>
<dbReference type="Pfam" id="PF12777">
    <property type="entry name" value="MT"/>
    <property type="match status" value="1"/>
</dbReference>
<dbReference type="FunFam" id="3.40.50.300:FF:000223">
    <property type="entry name" value="Dynein heavy chain 3, axonemal"/>
    <property type="match status" value="1"/>
</dbReference>
<feature type="domain" description="Dynein heavy chain linker" evidence="19">
    <location>
        <begin position="929"/>
        <end position="1334"/>
    </location>
</feature>
<dbReference type="Proteomes" id="UP000094527">
    <property type="component" value="Unassembled WGS sequence"/>
</dbReference>
<dbReference type="OrthoDB" id="5593012at2759"/>
<comment type="similarity">
    <text evidence="3">Belongs to the dynein heavy chain family.</text>
</comment>
<keyword evidence="6" id="KW-0677">Repeat</keyword>
<keyword evidence="11 16" id="KW-0175">Coiled coil</keyword>
<keyword evidence="29" id="KW-1185">Reference proteome</keyword>
<dbReference type="InterPro" id="IPR042222">
    <property type="entry name" value="Dynein_2_N"/>
</dbReference>
<dbReference type="Pfam" id="PF12780">
    <property type="entry name" value="AAA_8"/>
    <property type="match status" value="1"/>
</dbReference>
<dbReference type="Gene3D" id="1.20.1270.280">
    <property type="match status" value="1"/>
</dbReference>
<dbReference type="InterPro" id="IPR041228">
    <property type="entry name" value="Dynein_C"/>
</dbReference>
<dbReference type="InterPro" id="IPR027417">
    <property type="entry name" value="P-loop_NTPase"/>
</dbReference>
<dbReference type="InterPro" id="IPR041589">
    <property type="entry name" value="DNAH3_AAA_lid_1"/>
</dbReference>
<proteinExistence type="inferred from homology"/>
<dbReference type="FunFam" id="3.40.50.300:FF:002141">
    <property type="entry name" value="Dynein heavy chain"/>
    <property type="match status" value="1"/>
</dbReference>
<dbReference type="Gene3D" id="1.20.920.20">
    <property type="match status" value="1"/>
</dbReference>
<feature type="region of interest" description="Disordered" evidence="17">
    <location>
        <begin position="188"/>
        <end position="227"/>
    </location>
</feature>
<evidence type="ECO:0000256" key="8">
    <source>
        <dbReference type="ARBA" id="ARBA00022840"/>
    </source>
</evidence>
<feature type="region of interest" description="Disordered" evidence="17">
    <location>
        <begin position="1"/>
        <end position="24"/>
    </location>
</feature>
<feature type="domain" description="Dynein heavy chain hydrolytic ATP-binding dynein motor region" evidence="20">
    <location>
        <begin position="1460"/>
        <end position="1786"/>
    </location>
</feature>
<feature type="coiled-coil region" evidence="16">
    <location>
        <begin position="2937"/>
        <end position="3002"/>
    </location>
</feature>
<dbReference type="Gene3D" id="1.10.472.130">
    <property type="match status" value="1"/>
</dbReference>
<dbReference type="FunFam" id="1.20.920.20:FF:000006">
    <property type="entry name" value="Dynein, axonemal, heavy chain 6"/>
    <property type="match status" value="1"/>
</dbReference>
<dbReference type="SUPFAM" id="SSF52540">
    <property type="entry name" value="P-loop containing nucleoside triphosphate hydrolases"/>
    <property type="match status" value="4"/>
</dbReference>
<evidence type="ECO:0000259" key="21">
    <source>
        <dbReference type="Pfam" id="PF12777"/>
    </source>
</evidence>
<evidence type="ECO:0000259" key="24">
    <source>
        <dbReference type="Pfam" id="PF17852"/>
    </source>
</evidence>
<dbReference type="FunFam" id="1.20.58.1120:FF:000005">
    <property type="entry name" value="Dynein, axonemal, heavy chain 12"/>
    <property type="match status" value="1"/>
</dbReference>
<evidence type="ECO:0000256" key="4">
    <source>
        <dbReference type="ARBA" id="ARBA00022490"/>
    </source>
</evidence>
<dbReference type="GO" id="GO:0031514">
    <property type="term" value="C:motile cilium"/>
    <property type="evidence" value="ECO:0007669"/>
    <property type="project" value="UniProtKB-SubCell"/>
</dbReference>
<feature type="domain" description="Dynein heavy chain AAA 5 extension" evidence="24">
    <location>
        <begin position="1955"/>
        <end position="2088"/>
    </location>
</feature>
<keyword evidence="13" id="KW-0505">Motor protein</keyword>
<dbReference type="InterPro" id="IPR042228">
    <property type="entry name" value="Dynein_linker_3"/>
</dbReference>
<dbReference type="Pfam" id="PF18199">
    <property type="entry name" value="Dynein_C"/>
    <property type="match status" value="1"/>
</dbReference>
<dbReference type="Gene3D" id="1.10.287.2620">
    <property type="match status" value="1"/>
</dbReference>
<evidence type="ECO:0000256" key="6">
    <source>
        <dbReference type="ARBA" id="ARBA00022737"/>
    </source>
</evidence>
<evidence type="ECO:0000256" key="15">
    <source>
        <dbReference type="ARBA" id="ARBA00023273"/>
    </source>
</evidence>
<dbReference type="Gene3D" id="1.20.140.100">
    <property type="entry name" value="Dynein heavy chain, N-terminal domain 2"/>
    <property type="match status" value="1"/>
</dbReference>
<evidence type="ECO:0000259" key="26">
    <source>
        <dbReference type="Pfam" id="PF18198"/>
    </source>
</evidence>
<dbReference type="GO" id="GO:0005858">
    <property type="term" value="C:axonemal dynein complex"/>
    <property type="evidence" value="ECO:0007669"/>
    <property type="project" value="UniProtKB-ARBA"/>
</dbReference>
<comment type="caution">
    <text evidence="28">The sequence shown here is derived from an EMBL/GenBank/DDBJ whole genome shotgun (WGS) entry which is preliminary data.</text>
</comment>
<dbReference type="InterPro" id="IPR043157">
    <property type="entry name" value="Dynein_AAA1S"/>
</dbReference>
<dbReference type="InterPro" id="IPR041466">
    <property type="entry name" value="Dynein_AAA5_ext"/>
</dbReference>
<evidence type="ECO:0000259" key="23">
    <source>
        <dbReference type="Pfam" id="PF12781"/>
    </source>
</evidence>
<dbReference type="GO" id="GO:0008569">
    <property type="term" value="F:minus-end-directed microtubule motor activity"/>
    <property type="evidence" value="ECO:0007669"/>
    <property type="project" value="InterPro"/>
</dbReference>
<dbReference type="FunFam" id="3.20.180.20:FF:000003">
    <property type="entry name" value="Dynein heavy chain 12, axonemal"/>
    <property type="match status" value="1"/>
</dbReference>
<evidence type="ECO:0000256" key="11">
    <source>
        <dbReference type="ARBA" id="ARBA00023054"/>
    </source>
</evidence>
<evidence type="ECO:0000256" key="1">
    <source>
        <dbReference type="ARBA" id="ARBA00004230"/>
    </source>
</evidence>
<dbReference type="Pfam" id="PF18198">
    <property type="entry name" value="AAA_lid_11"/>
    <property type="match status" value="1"/>
</dbReference>
<feature type="domain" description="Dynein heavy chain AAA lid" evidence="26">
    <location>
        <begin position="3702"/>
        <end position="3840"/>
    </location>
</feature>
<feature type="domain" description="Dynein heavy chain ATP-binding dynein motor region" evidence="23">
    <location>
        <begin position="3084"/>
        <end position="3305"/>
    </location>
</feature>
<dbReference type="FunFam" id="1.10.287.2620:FF:000002">
    <property type="entry name" value="Dynein heavy chain 2, axonemal"/>
    <property type="match status" value="1"/>
</dbReference>
<keyword evidence="15" id="KW-0966">Cell projection</keyword>
<dbReference type="FunFam" id="1.10.8.720:FF:000001">
    <property type="entry name" value="dynein heavy chain 7, axonemal"/>
    <property type="match status" value="1"/>
</dbReference>
<evidence type="ECO:0000259" key="20">
    <source>
        <dbReference type="Pfam" id="PF12774"/>
    </source>
</evidence>
<evidence type="ECO:0000313" key="29">
    <source>
        <dbReference type="Proteomes" id="UP000094527"/>
    </source>
</evidence>
<dbReference type="Pfam" id="PF17857">
    <property type="entry name" value="AAA_lid_1"/>
    <property type="match status" value="1"/>
</dbReference>
<dbReference type="FunFam" id="3.40.50.300:FF:000362">
    <property type="entry name" value="Dynein, axonemal, heavy chain 6"/>
    <property type="match status" value="1"/>
</dbReference>
<keyword evidence="5" id="KW-0493">Microtubule</keyword>
<dbReference type="GO" id="GO:0045505">
    <property type="term" value="F:dynein intermediate chain binding"/>
    <property type="evidence" value="ECO:0007669"/>
    <property type="project" value="InterPro"/>
</dbReference>
<evidence type="ECO:0000259" key="25">
    <source>
        <dbReference type="Pfam" id="PF17857"/>
    </source>
</evidence>
<dbReference type="Gene3D" id="1.20.58.1120">
    <property type="match status" value="1"/>
</dbReference>
<dbReference type="FunFam" id="3.40.50.300:FF:001328">
    <property type="entry name" value="Dynein heavy chain 6, axonemal"/>
    <property type="match status" value="1"/>
</dbReference>
<feature type="domain" description="Dynein heavy chain 3 AAA+ lid" evidence="25">
    <location>
        <begin position="2297"/>
        <end position="2382"/>
    </location>
</feature>
<evidence type="ECO:0000259" key="18">
    <source>
        <dbReference type="Pfam" id="PF03028"/>
    </source>
</evidence>
<dbReference type="FunFam" id="1.20.140.100:FF:000004">
    <property type="entry name" value="Dynein axonemal heavy chain 6"/>
    <property type="match status" value="1"/>
</dbReference>
<dbReference type="Pfam" id="PF03028">
    <property type="entry name" value="Dynein_heavy"/>
    <property type="match status" value="1"/>
</dbReference>
<evidence type="ECO:0000256" key="16">
    <source>
        <dbReference type="SAM" id="Coils"/>
    </source>
</evidence>
<dbReference type="PANTHER" id="PTHR22878">
    <property type="entry name" value="DYNEIN HEAVY CHAIN 6, AXONEMAL-LIKE-RELATED"/>
    <property type="match status" value="1"/>
</dbReference>
<evidence type="ECO:0000313" key="28">
    <source>
        <dbReference type="EMBL" id="ODN06077.1"/>
    </source>
</evidence>
<dbReference type="InterPro" id="IPR043160">
    <property type="entry name" value="Dynein_C_barrel"/>
</dbReference>
<evidence type="ECO:0000256" key="5">
    <source>
        <dbReference type="ARBA" id="ARBA00022701"/>
    </source>
</evidence>
<dbReference type="GO" id="GO:0003341">
    <property type="term" value="P:cilium movement"/>
    <property type="evidence" value="ECO:0007669"/>
    <property type="project" value="UniProtKB-ARBA"/>
</dbReference>
<feature type="domain" description="Dynein heavy chain C-terminal" evidence="27">
    <location>
        <begin position="3848"/>
        <end position="4142"/>
    </location>
</feature>
<dbReference type="InterPro" id="IPR041658">
    <property type="entry name" value="AAA_lid_11"/>
</dbReference>
<evidence type="ECO:0000256" key="13">
    <source>
        <dbReference type="ARBA" id="ARBA00023175"/>
    </source>
</evidence>
<dbReference type="FunFam" id="3.40.50.300:FF:000044">
    <property type="entry name" value="Dynein heavy chain 5, axonemal"/>
    <property type="match status" value="1"/>
</dbReference>
<keyword evidence="8" id="KW-0067">ATP-binding</keyword>
<dbReference type="Pfam" id="PF12774">
    <property type="entry name" value="AAA_6"/>
    <property type="match status" value="1"/>
</dbReference>
<dbReference type="FunFam" id="1.10.8.1220:FF:000001">
    <property type="entry name" value="Dynein axonemal heavy chain 5"/>
    <property type="match status" value="1"/>
</dbReference>
<dbReference type="EMBL" id="LJIJ01000011">
    <property type="protein sequence ID" value="ODN06077.1"/>
    <property type="molecule type" value="Genomic_DNA"/>
</dbReference>
<comment type="subcellular location">
    <subcellularLocation>
        <location evidence="1">Cell projection</location>
        <location evidence="1">Cilium</location>
        <location evidence="1">Flagellum</location>
    </subcellularLocation>
    <subcellularLocation>
        <location evidence="2">Cytoplasm</location>
        <location evidence="2">Cytoskeleton</location>
        <location evidence="2">Cilium axoneme</location>
    </subcellularLocation>
</comment>
<dbReference type="FunFam" id="1.20.1270.280:FF:000001">
    <property type="entry name" value="dynein heavy chain 7, axonemal"/>
    <property type="match status" value="1"/>
</dbReference>
<dbReference type="InterPro" id="IPR024743">
    <property type="entry name" value="Dynein_HC_stalk"/>
</dbReference>
<dbReference type="InterPro" id="IPR013602">
    <property type="entry name" value="Dynein_heavy_linker"/>
</dbReference>
<dbReference type="GO" id="GO:0005874">
    <property type="term" value="C:microtubule"/>
    <property type="evidence" value="ECO:0007669"/>
    <property type="project" value="UniProtKB-KW"/>
</dbReference>
<feature type="domain" description="Dynein heavy chain region D6 P-loop" evidence="18">
    <location>
        <begin position="3552"/>
        <end position="3665"/>
    </location>
</feature>
<evidence type="ECO:0000256" key="3">
    <source>
        <dbReference type="ARBA" id="ARBA00008887"/>
    </source>
</evidence>
<feature type="domain" description="Dynein heavy chain AAA module D4" evidence="22">
    <location>
        <begin position="2455"/>
        <end position="2715"/>
    </location>
</feature>
<dbReference type="Gene3D" id="6.10.140.1060">
    <property type="match status" value="1"/>
</dbReference>
<dbReference type="OMA" id="ECMREKK"/>
<dbReference type="FunFam" id="1.20.920.30:FF:000002">
    <property type="entry name" value="Dynein axonemal heavy chain 3"/>
    <property type="match status" value="1"/>
</dbReference>
<evidence type="ECO:0000259" key="27">
    <source>
        <dbReference type="Pfam" id="PF18199"/>
    </source>
</evidence>
<dbReference type="Gene3D" id="3.40.50.300">
    <property type="entry name" value="P-loop containing nucleotide triphosphate hydrolases"/>
    <property type="match status" value="5"/>
</dbReference>
<dbReference type="Pfam" id="PF12781">
    <property type="entry name" value="AAA_9"/>
    <property type="match status" value="1"/>
</dbReference>
<dbReference type="InterPro" id="IPR026983">
    <property type="entry name" value="DHC"/>
</dbReference>
<gene>
    <name evidence="28" type="ORF">Ocin01_00636</name>
</gene>
<evidence type="ECO:0000256" key="17">
    <source>
        <dbReference type="SAM" id="MobiDB-lite"/>
    </source>
</evidence>
<keyword evidence="7" id="KW-0547">Nucleotide-binding</keyword>
<dbReference type="FunFam" id="3.10.490.20:FF:000009">
    <property type="entry name" value="Dynein heavy chain 4"/>
    <property type="match status" value="1"/>
</dbReference>
<name>A0A1D2NLF7_ORCCI</name>
<dbReference type="FunFam" id="1.10.8.710:FF:000004">
    <property type="entry name" value="Dynein axonemal heavy chain 6"/>
    <property type="match status" value="1"/>
</dbReference>
<dbReference type="Gene3D" id="1.10.8.1220">
    <property type="match status" value="1"/>
</dbReference>
<keyword evidence="14" id="KW-0206">Cytoskeleton</keyword>
<dbReference type="STRING" id="48709.A0A1D2NLF7"/>
<dbReference type="InterPro" id="IPR035706">
    <property type="entry name" value="AAA_9"/>
</dbReference>
<evidence type="ECO:0000256" key="7">
    <source>
        <dbReference type="ARBA" id="ARBA00022741"/>
    </source>
</evidence>
<dbReference type="Pfam" id="PF08393">
    <property type="entry name" value="DHC_N2"/>
    <property type="match status" value="1"/>
</dbReference>
<keyword evidence="9" id="KW-0282">Flagellum</keyword>
<dbReference type="GO" id="GO:0005524">
    <property type="term" value="F:ATP binding"/>
    <property type="evidence" value="ECO:0007669"/>
    <property type="project" value="UniProtKB-KW"/>
</dbReference>
<feature type="domain" description="Dynein heavy chain coiled coil stalk" evidence="21">
    <location>
        <begin position="2783"/>
        <end position="3055"/>
    </location>
</feature>
<protein>
    <submittedName>
        <fullName evidence="28">Dynein heavy chain 3, axonemal</fullName>
    </submittedName>
</protein>
<dbReference type="InterPro" id="IPR004273">
    <property type="entry name" value="Dynein_heavy_D6_P-loop"/>
</dbReference>
<evidence type="ECO:0000256" key="14">
    <source>
        <dbReference type="ARBA" id="ARBA00023212"/>
    </source>
</evidence>
<evidence type="ECO:0000256" key="12">
    <source>
        <dbReference type="ARBA" id="ARBA00023069"/>
    </source>
</evidence>
<accession>A0A1D2NLF7</accession>
<evidence type="ECO:0000256" key="9">
    <source>
        <dbReference type="ARBA" id="ARBA00022846"/>
    </source>
</evidence>
<evidence type="ECO:0000256" key="10">
    <source>
        <dbReference type="ARBA" id="ARBA00023017"/>
    </source>
</evidence>
<dbReference type="GO" id="GO:0051959">
    <property type="term" value="F:dynein light intermediate chain binding"/>
    <property type="evidence" value="ECO:0007669"/>
    <property type="project" value="InterPro"/>
</dbReference>
<dbReference type="InterPro" id="IPR035699">
    <property type="entry name" value="AAA_6"/>
</dbReference>
<dbReference type="Pfam" id="PF12775">
    <property type="entry name" value="AAA_7"/>
    <property type="match status" value="1"/>
</dbReference>
<keyword evidence="10" id="KW-0243">Dynein</keyword>
<dbReference type="Pfam" id="PF17852">
    <property type="entry name" value="Dynein_AAA_lid"/>
    <property type="match status" value="1"/>
</dbReference>
<evidence type="ECO:0000256" key="2">
    <source>
        <dbReference type="ARBA" id="ARBA00004430"/>
    </source>
</evidence>
<feature type="compositionally biased region" description="Basic and acidic residues" evidence="17">
    <location>
        <begin position="9"/>
        <end position="22"/>
    </location>
</feature>
<dbReference type="PANTHER" id="PTHR22878:SF70">
    <property type="entry name" value="DYNEIN HEAVY CHAIN 2, AXONEMAL"/>
    <property type="match status" value="1"/>
</dbReference>